<protein>
    <recommendedName>
        <fullName evidence="1">Immunoglobulin I-set domain-containing protein</fullName>
    </recommendedName>
</protein>
<dbReference type="EMBL" id="JAXCGZ010018958">
    <property type="protein sequence ID" value="KAK7067002.1"/>
    <property type="molecule type" value="Genomic_DNA"/>
</dbReference>
<proteinExistence type="predicted"/>
<dbReference type="Gene3D" id="2.60.40.10">
    <property type="entry name" value="Immunoglobulins"/>
    <property type="match status" value="1"/>
</dbReference>
<evidence type="ECO:0000259" key="1">
    <source>
        <dbReference type="Pfam" id="PF07679"/>
    </source>
</evidence>
<gene>
    <name evidence="2" type="ORF">SK128_024180</name>
</gene>
<dbReference type="InterPro" id="IPR013098">
    <property type="entry name" value="Ig_I-set"/>
</dbReference>
<comment type="caution">
    <text evidence="2">The sequence shown here is derived from an EMBL/GenBank/DDBJ whole genome shotgun (WGS) entry which is preliminary data.</text>
</comment>
<feature type="domain" description="Immunoglobulin I-set" evidence="1">
    <location>
        <begin position="21"/>
        <end position="52"/>
    </location>
</feature>
<dbReference type="AlphaFoldDB" id="A0AAN8WIU5"/>
<dbReference type="InterPro" id="IPR036179">
    <property type="entry name" value="Ig-like_dom_sf"/>
</dbReference>
<reference evidence="2 3" key="1">
    <citation type="submission" date="2023-11" db="EMBL/GenBank/DDBJ databases">
        <title>Halocaridina rubra genome assembly.</title>
        <authorList>
            <person name="Smith C."/>
        </authorList>
    </citation>
    <scope>NUCLEOTIDE SEQUENCE [LARGE SCALE GENOMIC DNA]</scope>
    <source>
        <strain evidence="2">EP-1</strain>
        <tissue evidence="2">Whole</tissue>
    </source>
</reference>
<dbReference type="Proteomes" id="UP001381693">
    <property type="component" value="Unassembled WGS sequence"/>
</dbReference>
<sequence length="102" mass="11116">MTVYIHYRPSQSVTPSVALYEIASASRNDEGTYQCSAKNAAGMSEERLQLIIDEDGVGAPVGIGVYPSRPGYTRPDYPDTRPEYTDSVYSVPTGGNFELKCS</sequence>
<accession>A0AAN8WIU5</accession>
<feature type="non-terminal residue" evidence="2">
    <location>
        <position position="102"/>
    </location>
</feature>
<name>A0AAN8WIU5_HALRR</name>
<keyword evidence="3" id="KW-1185">Reference proteome</keyword>
<dbReference type="InterPro" id="IPR013783">
    <property type="entry name" value="Ig-like_fold"/>
</dbReference>
<dbReference type="SUPFAM" id="SSF48726">
    <property type="entry name" value="Immunoglobulin"/>
    <property type="match status" value="1"/>
</dbReference>
<organism evidence="2 3">
    <name type="scientific">Halocaridina rubra</name>
    <name type="common">Hawaiian red shrimp</name>
    <dbReference type="NCBI Taxonomy" id="373956"/>
    <lineage>
        <taxon>Eukaryota</taxon>
        <taxon>Metazoa</taxon>
        <taxon>Ecdysozoa</taxon>
        <taxon>Arthropoda</taxon>
        <taxon>Crustacea</taxon>
        <taxon>Multicrustacea</taxon>
        <taxon>Malacostraca</taxon>
        <taxon>Eumalacostraca</taxon>
        <taxon>Eucarida</taxon>
        <taxon>Decapoda</taxon>
        <taxon>Pleocyemata</taxon>
        <taxon>Caridea</taxon>
        <taxon>Atyoidea</taxon>
        <taxon>Atyidae</taxon>
        <taxon>Halocaridina</taxon>
    </lineage>
</organism>
<dbReference type="Pfam" id="PF07679">
    <property type="entry name" value="I-set"/>
    <property type="match status" value="1"/>
</dbReference>
<evidence type="ECO:0000313" key="2">
    <source>
        <dbReference type="EMBL" id="KAK7067002.1"/>
    </source>
</evidence>
<evidence type="ECO:0000313" key="3">
    <source>
        <dbReference type="Proteomes" id="UP001381693"/>
    </source>
</evidence>